<dbReference type="EMBL" id="KZ679131">
    <property type="protein sequence ID" value="PTB77050.1"/>
    <property type="molecule type" value="Genomic_DNA"/>
</dbReference>
<evidence type="ECO:0000313" key="2">
    <source>
        <dbReference type="EMBL" id="PTB77050.1"/>
    </source>
</evidence>
<accession>A0A2T4C662</accession>
<feature type="compositionally biased region" description="Basic and acidic residues" evidence="1">
    <location>
        <begin position="330"/>
        <end position="345"/>
    </location>
</feature>
<organism evidence="2 3">
    <name type="scientific">Trichoderma longibrachiatum ATCC 18648</name>
    <dbReference type="NCBI Taxonomy" id="983965"/>
    <lineage>
        <taxon>Eukaryota</taxon>
        <taxon>Fungi</taxon>
        <taxon>Dikarya</taxon>
        <taxon>Ascomycota</taxon>
        <taxon>Pezizomycotina</taxon>
        <taxon>Sordariomycetes</taxon>
        <taxon>Hypocreomycetidae</taxon>
        <taxon>Hypocreales</taxon>
        <taxon>Hypocreaceae</taxon>
        <taxon>Trichoderma</taxon>
    </lineage>
</organism>
<feature type="compositionally biased region" description="Basic and acidic residues" evidence="1">
    <location>
        <begin position="636"/>
        <end position="660"/>
    </location>
</feature>
<name>A0A2T4C662_TRILO</name>
<feature type="region of interest" description="Disordered" evidence="1">
    <location>
        <begin position="368"/>
        <end position="411"/>
    </location>
</feature>
<feature type="compositionally biased region" description="Basic and acidic residues" evidence="1">
    <location>
        <begin position="248"/>
        <end position="258"/>
    </location>
</feature>
<reference evidence="2 3" key="1">
    <citation type="submission" date="2016-07" db="EMBL/GenBank/DDBJ databases">
        <title>Multiple horizontal gene transfer events from other fungi enriched the ability of initially mycotrophic Trichoderma (Ascomycota) to feed on dead plant biomass.</title>
        <authorList>
            <consortium name="DOE Joint Genome Institute"/>
            <person name="Aerts A."/>
            <person name="Atanasova L."/>
            <person name="Chenthamara K."/>
            <person name="Zhang J."/>
            <person name="Grujic M."/>
            <person name="Henrissat B."/>
            <person name="Kuo A."/>
            <person name="Salamov A."/>
            <person name="Lipzen A."/>
            <person name="Labutti K."/>
            <person name="Barry K."/>
            <person name="Miao Y."/>
            <person name="Rahimi M.J."/>
            <person name="Shen Q."/>
            <person name="Grigoriev I.V."/>
            <person name="Kubicek C.P."/>
            <person name="Druzhinina I.S."/>
        </authorList>
    </citation>
    <scope>NUCLEOTIDE SEQUENCE [LARGE SCALE GENOMIC DNA]</scope>
    <source>
        <strain evidence="2 3">ATCC 18648</strain>
    </source>
</reference>
<dbReference type="Proteomes" id="UP000240760">
    <property type="component" value="Unassembled WGS sequence"/>
</dbReference>
<feature type="region of interest" description="Disordered" evidence="1">
    <location>
        <begin position="312"/>
        <end position="349"/>
    </location>
</feature>
<feature type="region of interest" description="Disordered" evidence="1">
    <location>
        <begin position="499"/>
        <end position="528"/>
    </location>
</feature>
<dbReference type="STRING" id="983965.A0A2T4C662"/>
<feature type="compositionally biased region" description="Basic and acidic residues" evidence="1">
    <location>
        <begin position="394"/>
        <end position="408"/>
    </location>
</feature>
<dbReference type="AlphaFoldDB" id="A0A2T4C662"/>
<feature type="compositionally biased region" description="Basic and acidic residues" evidence="1">
    <location>
        <begin position="812"/>
        <end position="826"/>
    </location>
</feature>
<protein>
    <submittedName>
        <fullName evidence="2">Uncharacterized protein</fullName>
    </submittedName>
</protein>
<feature type="region of interest" description="Disordered" evidence="1">
    <location>
        <begin position="794"/>
        <end position="832"/>
    </location>
</feature>
<feature type="compositionally biased region" description="Basic and acidic residues" evidence="1">
    <location>
        <begin position="221"/>
        <end position="230"/>
    </location>
</feature>
<keyword evidence="3" id="KW-1185">Reference proteome</keyword>
<feature type="compositionally biased region" description="Basic and acidic residues" evidence="1">
    <location>
        <begin position="180"/>
        <end position="212"/>
    </location>
</feature>
<dbReference type="OrthoDB" id="3946750at2759"/>
<feature type="region of interest" description="Disordered" evidence="1">
    <location>
        <begin position="180"/>
        <end position="258"/>
    </location>
</feature>
<evidence type="ECO:0000313" key="3">
    <source>
        <dbReference type="Proteomes" id="UP000240760"/>
    </source>
</evidence>
<proteinExistence type="predicted"/>
<feature type="region of interest" description="Disordered" evidence="1">
    <location>
        <begin position="614"/>
        <end position="690"/>
    </location>
</feature>
<gene>
    <name evidence="2" type="ORF">M440DRAFT_1438727</name>
</gene>
<evidence type="ECO:0000256" key="1">
    <source>
        <dbReference type="SAM" id="MobiDB-lite"/>
    </source>
</evidence>
<sequence length="862" mass="96171">MLSTSQLASPRARLLLARNALHSNPTAAQQSRQFCGFDLGRRRHRVFTLKYLVSLNRRLPWETLKSGSHKAAASSAGSTGKYTNLKDVKSWSDDLSGARPGRSIEDVERDAINHLFHKDDNVWTPLQNIRDYMHSSLHQSDKVTAESVLRATTDDSLDFIDPITNRRVSRAERGRYSAIKVDDPNAPRKLTPEEESKQYTDLGDYKPSKWNEPDGLPQLTPEERSKRYGDLPEYAQMNIDNPNAPRKLTPEEESKNYDDLDKYTSVTWNEPNGLPQLTPEEKSKMYEDLDQYGPVTWNEPNGLQEKSLEEKSKDYKDLHKYGPVTYDEPDGLRRLTPEEKSKNYTDLHAYGGPFTCRESVLKDYEALQNDPTPKAEPIPAKVQVRDAATPQYDDLDKYGPVRWHEPDGLRPLTSEELSKDYEDLYMYSQYPNAGPKTARVHPEEASKAYRDLPEYSAFPNAGPKVERIHPEEASKKYKDLPGYAVDGFVEPAKTRHIHPEELTKNYADLGNYEPQSFESPEKPYPMHPEQASKAYKDLHGYNASSPDVDSQELPDVVAASLREYEAKEKLQADVAASGASHHLSAIEESERALESLTADDIRSQVLSRLHRAVQEEEEEAAMEMSSMDESFPSELSKSESEPIEGITRKLAEMRAEKDPYSNDPKGLETSYSEECGGEAAEPVAKHYEPAPPTATVTARLTDEPAQYKILAYDASTQSVSVAETTSDEADVSSPPKLTEVLLRLSHASKLAVANASDLPCNAPSNPTRVNPVDMMGQSVAGNFASPTGFVNYDSLEDSHVKPAPPVGSSQQTRRDEAERMRPASPEKKKRSFGKKVVMGTVWVGGAAYAVGALAEHFSAAGK</sequence>